<dbReference type="Pfam" id="PF09455">
    <property type="entry name" value="Csx1_HEPN"/>
    <property type="match status" value="1"/>
</dbReference>
<dbReference type="InterPro" id="IPR010171">
    <property type="entry name" value="CRISPR_Csx1"/>
</dbReference>
<dbReference type="EMBL" id="FOUU01000003">
    <property type="protein sequence ID" value="SFM73584.1"/>
    <property type="molecule type" value="Genomic_DNA"/>
</dbReference>
<gene>
    <name evidence="3" type="ORF">SAMN05660836_01308</name>
</gene>
<evidence type="ECO:0000313" key="3">
    <source>
        <dbReference type="EMBL" id="SFM73584.1"/>
    </source>
</evidence>
<dbReference type="Proteomes" id="UP000199611">
    <property type="component" value="Unassembled WGS sequence"/>
</dbReference>
<feature type="domain" description="CRISPR system endoribonuclease Csx1 CARF" evidence="2">
    <location>
        <begin position="22"/>
        <end position="196"/>
    </location>
</feature>
<dbReference type="InterPro" id="IPR053857">
    <property type="entry name" value="Csx1_CARF"/>
</dbReference>
<keyword evidence="4" id="KW-1185">Reference proteome</keyword>
<dbReference type="PANTHER" id="PTHR37169">
    <property type="entry name" value="CRISPR SYSTEM ENDORIBONUCLEASE CSX1-RELATED"/>
    <property type="match status" value="1"/>
</dbReference>
<dbReference type="AlphaFoldDB" id="A0A1I4TA21"/>
<name>A0A1I4TA21_9BACT</name>
<evidence type="ECO:0000259" key="2">
    <source>
        <dbReference type="Pfam" id="PF22230"/>
    </source>
</evidence>
<dbReference type="Gene3D" id="3.40.50.10640">
    <property type="entry name" value="SSO1389-like"/>
    <property type="match status" value="1"/>
</dbReference>
<evidence type="ECO:0000259" key="1">
    <source>
        <dbReference type="Pfam" id="PF09455"/>
    </source>
</evidence>
<dbReference type="PANTHER" id="PTHR37169:SF1">
    <property type="entry name" value="CRISPR SYSTEM ENDORIBONUCLEASE CSX1"/>
    <property type="match status" value="1"/>
</dbReference>
<protein>
    <submittedName>
        <fullName evidence="3">CRISPR-associated protein Csx1</fullName>
    </submittedName>
</protein>
<dbReference type="RefSeq" id="WP_093394403.1">
    <property type="nucleotide sequence ID" value="NZ_FOUU01000003.1"/>
</dbReference>
<dbReference type="NCBIfam" id="TIGR01897">
    <property type="entry name" value="cas_MJ1666"/>
    <property type="match status" value="1"/>
</dbReference>
<dbReference type="InterPro" id="IPR052875">
    <property type="entry name" value="CRISPR_assoc_ribonuclease"/>
</dbReference>
<dbReference type="OrthoDB" id="2080251at2"/>
<evidence type="ECO:0000313" key="4">
    <source>
        <dbReference type="Proteomes" id="UP000199611"/>
    </source>
</evidence>
<dbReference type="InterPro" id="IPR019016">
    <property type="entry name" value="Csx1-like_HEPN"/>
</dbReference>
<proteinExistence type="predicted"/>
<dbReference type="SUPFAM" id="SSF160980">
    <property type="entry name" value="SSO1389-like"/>
    <property type="match status" value="1"/>
</dbReference>
<organism evidence="3 4">
    <name type="scientific">Thermodesulforhabdus norvegica</name>
    <dbReference type="NCBI Taxonomy" id="39841"/>
    <lineage>
        <taxon>Bacteria</taxon>
        <taxon>Pseudomonadati</taxon>
        <taxon>Thermodesulfobacteriota</taxon>
        <taxon>Syntrophobacteria</taxon>
        <taxon>Syntrophobacterales</taxon>
        <taxon>Thermodesulforhabdaceae</taxon>
        <taxon>Thermodesulforhabdus</taxon>
    </lineage>
</organism>
<sequence>MSYGKNVIYQIGRLDKNIANDINFKIEENLYAAPLSSFALKKYFEDSNMRAEVILCYPVSLLFDSRVQGWDLEKEFKEKIGEIRERKADYFRDPLSWFRLHPHSAEAEDILVLHSIGEYEGENFFTAFEVLVLEVFFHMLERYLAEPYSCLYLDISSGLNIYVSALVEAGRLFSTFYKLSNWKNPELGIYLVFSDPILGTPKKEYNMYRDYKIKTAVFFSAPEKIRGENDFALAKSLAENRREVKRKLQDLFSRAYLFFSAIQNNIPLALYTFEPHSAEEIELGLKKILELGWEEIRSDYQKNPHISKDIFIKGIFLLALYKGIVATLEEFEIHPKKEVSLSEIKEKFCNSGGRSFYDVFGLFLNPTYLKHEVSNNFEKECYRVKFLPEWRPLHDFLEGESRDLHPRNFIAHCGFERNCVEVKKNDQDIFLRYKEVVIEKIKKILWNN</sequence>
<accession>A0A1I4TA21</accession>
<reference evidence="3 4" key="1">
    <citation type="submission" date="2016-10" db="EMBL/GenBank/DDBJ databases">
        <authorList>
            <person name="de Groot N.N."/>
        </authorList>
    </citation>
    <scope>NUCLEOTIDE SEQUENCE [LARGE SCALE GENOMIC DNA]</scope>
    <source>
        <strain evidence="3 4">DSM 9990</strain>
    </source>
</reference>
<dbReference type="Pfam" id="PF22230">
    <property type="entry name" value="Csx1_CARF"/>
    <property type="match status" value="1"/>
</dbReference>
<feature type="domain" description="CRISPR system endoribonuclease Csx1-like HEPN" evidence="1">
    <location>
        <begin position="367"/>
        <end position="434"/>
    </location>
</feature>